<comment type="caution">
    <text evidence="2">The sequence shown here is derived from an EMBL/GenBank/DDBJ whole genome shotgun (WGS) entry which is preliminary data.</text>
</comment>
<keyword evidence="3" id="KW-1185">Reference proteome</keyword>
<accession>A0ABW3VTA3</accession>
<evidence type="ECO:0000256" key="1">
    <source>
        <dbReference type="SAM" id="MobiDB-lite"/>
    </source>
</evidence>
<sequence>MNDSTPPGPDDPTGVDPTAAPTGPGRPATAPDGGPLNRRPGSGEATWIVELRRLRTGLTDLRSRVDGLARRVEEFTGHHTDLAAVVSEQIAPELAALRQFTTEELNRQAGQLDEVLTTLRQEDNAPVNWPALTAAQARVQWPVLAQWVAEVLVPWYEITRD</sequence>
<proteinExistence type="predicted"/>
<dbReference type="EMBL" id="JBHTMB010000287">
    <property type="protein sequence ID" value="MFD1237394.1"/>
    <property type="molecule type" value="Genomic_DNA"/>
</dbReference>
<feature type="region of interest" description="Disordered" evidence="1">
    <location>
        <begin position="1"/>
        <end position="42"/>
    </location>
</feature>
<evidence type="ECO:0000313" key="3">
    <source>
        <dbReference type="Proteomes" id="UP001597182"/>
    </source>
</evidence>
<reference evidence="3" key="1">
    <citation type="journal article" date="2019" name="Int. J. Syst. Evol. Microbiol.">
        <title>The Global Catalogue of Microorganisms (GCM) 10K type strain sequencing project: providing services to taxonomists for standard genome sequencing and annotation.</title>
        <authorList>
            <consortium name="The Broad Institute Genomics Platform"/>
            <consortium name="The Broad Institute Genome Sequencing Center for Infectious Disease"/>
            <person name="Wu L."/>
            <person name="Ma J."/>
        </authorList>
    </citation>
    <scope>NUCLEOTIDE SEQUENCE [LARGE SCALE GENOMIC DNA]</scope>
    <source>
        <strain evidence="3">CCUG 49018</strain>
    </source>
</reference>
<feature type="compositionally biased region" description="Pro residues" evidence="1">
    <location>
        <begin position="1"/>
        <end position="10"/>
    </location>
</feature>
<dbReference type="Proteomes" id="UP001597182">
    <property type="component" value="Unassembled WGS sequence"/>
</dbReference>
<gene>
    <name evidence="2" type="ORF">ACFQ34_29275</name>
</gene>
<organism evidence="2 3">
    <name type="scientific">Pseudonocardia benzenivorans</name>
    <dbReference type="NCBI Taxonomy" id="228005"/>
    <lineage>
        <taxon>Bacteria</taxon>
        <taxon>Bacillati</taxon>
        <taxon>Actinomycetota</taxon>
        <taxon>Actinomycetes</taxon>
        <taxon>Pseudonocardiales</taxon>
        <taxon>Pseudonocardiaceae</taxon>
        <taxon>Pseudonocardia</taxon>
    </lineage>
</organism>
<feature type="compositionally biased region" description="Low complexity" evidence="1">
    <location>
        <begin position="11"/>
        <end position="35"/>
    </location>
</feature>
<name>A0ABW3VTA3_9PSEU</name>
<evidence type="ECO:0000313" key="2">
    <source>
        <dbReference type="EMBL" id="MFD1237394.1"/>
    </source>
</evidence>
<protein>
    <submittedName>
        <fullName evidence="2">Uncharacterized protein</fullName>
    </submittedName>
</protein>
<dbReference type="RefSeq" id="WP_379653286.1">
    <property type="nucleotide sequence ID" value="NZ_JBHTMB010000287.1"/>
</dbReference>